<comment type="caution">
    <text evidence="1">The sequence shown here is derived from an EMBL/GenBank/DDBJ whole genome shotgun (WGS) entry which is preliminary data.</text>
</comment>
<dbReference type="AlphaFoldDB" id="A0AA88JR83"/>
<protein>
    <submittedName>
        <fullName evidence="1">Uncharacterized protein</fullName>
    </submittedName>
</protein>
<accession>A0AA88JR83</accession>
<name>A0AA88JR83_RHIRH</name>
<gene>
    <name evidence="1" type="ORF">DXM27_01155</name>
</gene>
<evidence type="ECO:0000313" key="1">
    <source>
        <dbReference type="EMBL" id="KAA3503946.1"/>
    </source>
</evidence>
<sequence length="78" mass="8943">MMADDSAKSRLKDLIKKLVAVPDTEEELDKITDEINDLSPDSAWSNYIFYSTEFENADGDIDVDRVIEQIYKNKSIIL</sequence>
<organism evidence="1 2">
    <name type="scientific">Rhizobium rhizogenes</name>
    <name type="common">Agrobacterium rhizogenes</name>
    <dbReference type="NCBI Taxonomy" id="359"/>
    <lineage>
        <taxon>Bacteria</taxon>
        <taxon>Pseudomonadati</taxon>
        <taxon>Pseudomonadota</taxon>
        <taxon>Alphaproteobacteria</taxon>
        <taxon>Hyphomicrobiales</taxon>
        <taxon>Rhizobiaceae</taxon>
        <taxon>Rhizobium/Agrobacterium group</taxon>
        <taxon>Rhizobium</taxon>
    </lineage>
</organism>
<dbReference type="Proteomes" id="UP000473658">
    <property type="component" value="Unassembled WGS sequence"/>
</dbReference>
<proteinExistence type="predicted"/>
<evidence type="ECO:0000313" key="2">
    <source>
        <dbReference type="Proteomes" id="UP000473658"/>
    </source>
</evidence>
<dbReference type="EMBL" id="QRFF01000001">
    <property type="protein sequence ID" value="KAA3503946.1"/>
    <property type="molecule type" value="Genomic_DNA"/>
</dbReference>
<reference evidence="1 2" key="1">
    <citation type="submission" date="2018-08" db="EMBL/GenBank/DDBJ databases">
        <title>Crown Gall in kiwifruit.</title>
        <authorList>
            <person name="Visnovsky S.B."/>
            <person name="Pitman A.R."/>
        </authorList>
    </citation>
    <scope>NUCLEOTIDE SEQUENCE [LARGE SCALE GENOMIC DNA]</scope>
    <source>
        <strain evidence="1 2">SBV_302_78_2</strain>
    </source>
</reference>